<comment type="similarity">
    <text evidence="6">Belongs to the NhaA Na(+)/H(+) (TC 2.A.33) antiporter family.</text>
</comment>
<dbReference type="AlphaFoldDB" id="A0A2S1LQZ4"/>
<comment type="function">
    <text evidence="6">Na(+)/H(+) antiporter that extrudes sodium in exchange for external protons.</text>
</comment>
<feature type="transmembrane region" description="Helical" evidence="6">
    <location>
        <begin position="105"/>
        <end position="129"/>
    </location>
</feature>
<dbReference type="Pfam" id="PF06965">
    <property type="entry name" value="Na_H_antiport_1"/>
    <property type="match status" value="1"/>
</dbReference>
<organism evidence="7 8">
    <name type="scientific">Flavobacterium kingsejongi</name>
    <dbReference type="NCBI Taxonomy" id="1678728"/>
    <lineage>
        <taxon>Bacteria</taxon>
        <taxon>Pseudomonadati</taxon>
        <taxon>Bacteroidota</taxon>
        <taxon>Flavobacteriia</taxon>
        <taxon>Flavobacteriales</taxon>
        <taxon>Flavobacteriaceae</taxon>
        <taxon>Flavobacterium</taxon>
    </lineage>
</organism>
<keyword evidence="2 6" id="KW-1003">Cell membrane</keyword>
<keyword evidence="6" id="KW-0406">Ion transport</keyword>
<feature type="transmembrane region" description="Helical" evidence="6">
    <location>
        <begin position="194"/>
        <end position="211"/>
    </location>
</feature>
<evidence type="ECO:0000256" key="3">
    <source>
        <dbReference type="ARBA" id="ARBA00022692"/>
    </source>
</evidence>
<keyword evidence="6" id="KW-0050">Antiport</keyword>
<keyword evidence="6" id="KW-0739">Sodium transport</keyword>
<keyword evidence="4 6" id="KW-1133">Transmembrane helix</keyword>
<sequence>MEYQVKTTPVEKWVINPLSAFISNSIMGGIVLLIAAVIAIILANSPWSEWFLGFWKNKISIGINSELFLNYDLQHWVNDGLISIFFFVLGLELKREIVGGQLSGFKNAFLPVAVGIGGMVFPALIFLFFNGGQDTEAGWGIPMATDIAFALGVLHLLGKKVPTSVKIFLTAFGIVDDLGAILIIALFYTSDISFVSLGVGLGFLVVLMLANKAGVRNTLFYAIVGILCVWLPFLISGVHATIAAVLVAFTIPANTKFNELQFLSKNKKYANKFDQATVTDSSTVTKEQLHILKDMKTSAKHAMTPLQRLEHSMHPIVSFIVMPIFALANAGVVLTMDMDTLVSNNIFVGIISGLLIGKLIGIFGVTALLVKLKISNLPRGMTMSHLFGLSIISGIGFTMSIFITSLAYTNAENIVQAKIGIFVASIIAGVIGFMVLSRNGSKAKKETA</sequence>
<evidence type="ECO:0000256" key="4">
    <source>
        <dbReference type="ARBA" id="ARBA00022989"/>
    </source>
</evidence>
<feature type="transmembrane region" description="Helical" evidence="6">
    <location>
        <begin position="316"/>
        <end position="334"/>
    </location>
</feature>
<dbReference type="HAMAP" id="MF_01844">
    <property type="entry name" value="NhaA"/>
    <property type="match status" value="1"/>
</dbReference>
<feature type="transmembrane region" description="Helical" evidence="6">
    <location>
        <begin position="167"/>
        <end position="188"/>
    </location>
</feature>
<dbReference type="PANTHER" id="PTHR30341:SF0">
    <property type="entry name" value="NA(+)_H(+) ANTIPORTER NHAA"/>
    <property type="match status" value="1"/>
</dbReference>
<dbReference type="GO" id="GO:0015385">
    <property type="term" value="F:sodium:proton antiporter activity"/>
    <property type="evidence" value="ECO:0007669"/>
    <property type="project" value="UniProtKB-UniRule"/>
</dbReference>
<keyword evidence="6" id="KW-0813">Transport</keyword>
<dbReference type="Proteomes" id="UP000244677">
    <property type="component" value="Chromosome"/>
</dbReference>
<keyword evidence="5 6" id="KW-0472">Membrane</keyword>
<dbReference type="OrthoDB" id="9808135at2"/>
<feature type="transmembrane region" description="Helical" evidence="6">
    <location>
        <begin position="21"/>
        <end position="43"/>
    </location>
</feature>
<feature type="transmembrane region" description="Helical" evidence="6">
    <location>
        <begin position="414"/>
        <end position="436"/>
    </location>
</feature>
<evidence type="ECO:0000256" key="6">
    <source>
        <dbReference type="HAMAP-Rule" id="MF_01844"/>
    </source>
</evidence>
<comment type="subcellular location">
    <subcellularLocation>
        <location evidence="1">Cell inner membrane</location>
        <topology evidence="1">Multi-pass membrane protein</topology>
    </subcellularLocation>
    <subcellularLocation>
        <location evidence="6">Cell membrane</location>
        <topology evidence="6">Multi-pass membrane protein</topology>
    </subcellularLocation>
</comment>
<keyword evidence="8" id="KW-1185">Reference proteome</keyword>
<dbReference type="KEGG" id="fki:FK004_13020"/>
<feature type="transmembrane region" description="Helical" evidence="6">
    <location>
        <begin position="346"/>
        <end position="370"/>
    </location>
</feature>
<dbReference type="PANTHER" id="PTHR30341">
    <property type="entry name" value="SODIUM ION/PROTON ANTIPORTER NHAA-RELATED"/>
    <property type="match status" value="1"/>
</dbReference>
<gene>
    <name evidence="6" type="primary">nhaA</name>
    <name evidence="7" type="ORF">FK004_13020</name>
</gene>
<reference evidence="7 8" key="1">
    <citation type="submission" date="2017-04" db="EMBL/GenBank/DDBJ databases">
        <title>Complete genome sequence of Flavobacterium kingsejong AJ004.</title>
        <authorList>
            <person name="Lee P.C."/>
        </authorList>
    </citation>
    <scope>NUCLEOTIDE SEQUENCE [LARGE SCALE GENOMIC DNA]</scope>
    <source>
        <strain evidence="7 8">AJ004</strain>
    </source>
</reference>
<evidence type="ECO:0000313" key="7">
    <source>
        <dbReference type="EMBL" id="AWG26081.1"/>
    </source>
</evidence>
<dbReference type="Gene3D" id="1.20.1530.10">
    <property type="entry name" value="Na+/H+ antiporter like domain"/>
    <property type="match status" value="1"/>
</dbReference>
<feature type="transmembrane region" description="Helical" evidence="6">
    <location>
        <begin position="218"/>
        <end position="235"/>
    </location>
</feature>
<evidence type="ECO:0000313" key="8">
    <source>
        <dbReference type="Proteomes" id="UP000244677"/>
    </source>
</evidence>
<feature type="transmembrane region" description="Helical" evidence="6">
    <location>
        <begin position="141"/>
        <end position="158"/>
    </location>
</feature>
<dbReference type="EMBL" id="CP020919">
    <property type="protein sequence ID" value="AWG26081.1"/>
    <property type="molecule type" value="Genomic_DNA"/>
</dbReference>
<name>A0A2S1LQZ4_9FLAO</name>
<feature type="transmembrane region" description="Helical" evidence="6">
    <location>
        <begin position="76"/>
        <end position="93"/>
    </location>
</feature>
<keyword evidence="3 6" id="KW-0812">Transmembrane</keyword>
<protein>
    <recommendedName>
        <fullName evidence="6">Na(+)/H(+) antiporter NhaA</fullName>
    </recommendedName>
    <alternativeName>
        <fullName evidence="6">Sodium/proton antiporter NhaA</fullName>
    </alternativeName>
</protein>
<proteinExistence type="inferred from homology"/>
<evidence type="ECO:0000256" key="5">
    <source>
        <dbReference type="ARBA" id="ARBA00023136"/>
    </source>
</evidence>
<dbReference type="NCBIfam" id="TIGR00773">
    <property type="entry name" value="NhaA"/>
    <property type="match status" value="1"/>
</dbReference>
<dbReference type="GO" id="GO:0006885">
    <property type="term" value="P:regulation of pH"/>
    <property type="evidence" value="ECO:0007669"/>
    <property type="project" value="UniProtKB-UniRule"/>
</dbReference>
<keyword evidence="6" id="KW-0915">Sodium</keyword>
<evidence type="ECO:0000256" key="1">
    <source>
        <dbReference type="ARBA" id="ARBA00004429"/>
    </source>
</evidence>
<dbReference type="InterPro" id="IPR004670">
    <property type="entry name" value="NhaA"/>
</dbReference>
<evidence type="ECO:0000256" key="2">
    <source>
        <dbReference type="ARBA" id="ARBA00022475"/>
    </source>
</evidence>
<dbReference type="GO" id="GO:0005886">
    <property type="term" value="C:plasma membrane"/>
    <property type="evidence" value="ECO:0007669"/>
    <property type="project" value="UniProtKB-SubCell"/>
</dbReference>
<dbReference type="RefSeq" id="WP_108737619.1">
    <property type="nucleotide sequence ID" value="NZ_CP020919.1"/>
</dbReference>
<accession>A0A2S1LQZ4</accession>
<comment type="catalytic activity">
    <reaction evidence="6">
        <text>Na(+)(in) + 2 H(+)(out) = Na(+)(out) + 2 H(+)(in)</text>
        <dbReference type="Rhea" id="RHEA:29251"/>
        <dbReference type="ChEBI" id="CHEBI:15378"/>
        <dbReference type="ChEBI" id="CHEBI:29101"/>
    </reaction>
</comment>
<dbReference type="InterPro" id="IPR023171">
    <property type="entry name" value="Na/H_antiporter_dom_sf"/>
</dbReference>
<feature type="transmembrane region" description="Helical" evidence="6">
    <location>
        <begin position="382"/>
        <end position="408"/>
    </location>
</feature>